<dbReference type="InterPro" id="IPR002048">
    <property type="entry name" value="EF_hand_dom"/>
</dbReference>
<evidence type="ECO:0000313" key="7">
    <source>
        <dbReference type="Proteomes" id="UP000320762"/>
    </source>
</evidence>
<feature type="compositionally biased region" description="Polar residues" evidence="2">
    <location>
        <begin position="441"/>
        <end position="458"/>
    </location>
</feature>
<dbReference type="GO" id="GO:0005886">
    <property type="term" value="C:plasma membrane"/>
    <property type="evidence" value="ECO:0007669"/>
    <property type="project" value="TreeGrafter"/>
</dbReference>
<dbReference type="PANTHER" id="PTHR11216:SF170">
    <property type="entry name" value="DYNAMIN ASSOCIATED PROTEIN 160, ISOFORM D"/>
    <property type="match status" value="1"/>
</dbReference>
<evidence type="ECO:0000259" key="3">
    <source>
        <dbReference type="PROSITE" id="PS50030"/>
    </source>
</evidence>
<organism evidence="6 7">
    <name type="scientific">Schizophyllum amplum</name>
    <dbReference type="NCBI Taxonomy" id="97359"/>
    <lineage>
        <taxon>Eukaryota</taxon>
        <taxon>Fungi</taxon>
        <taxon>Dikarya</taxon>
        <taxon>Basidiomycota</taxon>
        <taxon>Agaricomycotina</taxon>
        <taxon>Agaricomycetes</taxon>
        <taxon>Agaricomycetidae</taxon>
        <taxon>Agaricales</taxon>
        <taxon>Schizophyllaceae</taxon>
        <taxon>Schizophyllum</taxon>
    </lineage>
</organism>
<dbReference type="GO" id="GO:0016197">
    <property type="term" value="P:endosomal transport"/>
    <property type="evidence" value="ECO:0007669"/>
    <property type="project" value="TreeGrafter"/>
</dbReference>
<feature type="compositionally biased region" description="Low complexity" evidence="2">
    <location>
        <begin position="898"/>
        <end position="908"/>
    </location>
</feature>
<evidence type="ECO:0000259" key="4">
    <source>
        <dbReference type="PROSITE" id="PS50031"/>
    </source>
</evidence>
<evidence type="ECO:0000313" key="6">
    <source>
        <dbReference type="EMBL" id="TRM59402.1"/>
    </source>
</evidence>
<dbReference type="InterPro" id="IPR011992">
    <property type="entry name" value="EF-hand-dom_pair"/>
</dbReference>
<dbReference type="PROSITE" id="PS50222">
    <property type="entry name" value="EF_HAND_2"/>
    <property type="match status" value="1"/>
</dbReference>
<feature type="domain" description="EF-hand" evidence="5">
    <location>
        <begin position="335"/>
        <end position="370"/>
    </location>
</feature>
<keyword evidence="1" id="KW-0175">Coiled coil</keyword>
<dbReference type="InterPro" id="IPR000261">
    <property type="entry name" value="EH_dom"/>
</dbReference>
<comment type="caution">
    <text evidence="6">The sequence shown here is derived from an EMBL/GenBank/DDBJ whole genome shotgun (WGS) entry which is preliminary data.</text>
</comment>
<dbReference type="GO" id="GO:0006897">
    <property type="term" value="P:endocytosis"/>
    <property type="evidence" value="ECO:0007669"/>
    <property type="project" value="TreeGrafter"/>
</dbReference>
<dbReference type="InterPro" id="IPR009060">
    <property type="entry name" value="UBA-like_sf"/>
</dbReference>
<protein>
    <recommendedName>
        <fullName evidence="8">UBA domain-containing protein</fullName>
    </recommendedName>
</protein>
<feature type="compositionally biased region" description="Low complexity" evidence="2">
    <location>
        <begin position="1207"/>
        <end position="1221"/>
    </location>
</feature>
<feature type="domain" description="EH" evidence="4">
    <location>
        <begin position="302"/>
        <end position="391"/>
    </location>
</feature>
<dbReference type="EMBL" id="VDMD01000028">
    <property type="protein sequence ID" value="TRM59402.1"/>
    <property type="molecule type" value="Genomic_DNA"/>
</dbReference>
<evidence type="ECO:0008006" key="8">
    <source>
        <dbReference type="Google" id="ProtNLM"/>
    </source>
</evidence>
<feature type="compositionally biased region" description="Polar residues" evidence="2">
    <location>
        <begin position="1118"/>
        <end position="1130"/>
    </location>
</feature>
<feature type="compositionally biased region" description="Pro residues" evidence="2">
    <location>
        <begin position="428"/>
        <end position="437"/>
    </location>
</feature>
<sequence>MSTSFSPSPAELALVNQIFAQGDPQKLGVLTGDVAVRIFGGAKLQPATLGEIWNLSDEDNKGWLSKKGVAVAVRLMGWAQKGEKVSKALLSKPGPLPVIDGVSAVTQHNTGMSSMSAPKSPAPGFPPLLPADKTKFHNMFYKSGPVSGLLSGEKARDIFLKSKLPTDKLMQIWNLADTHDRGSLDATDFAIGMYFIQHVMSGQISFIPSSLPPGLYQQAGGIAPQATGSVTAHMTGGGSGFPAQPSPLPQQYTGHRQPLQPNMTGARSAAAPSLPARPAAAAAFGSQAFGTAHLAWDVTPTEKANSDKFFDTLDTAKAGFIEGDVAVPFMLQSNLPEDDLAQVWDLADVNNDGRLNRDGFAIAMHLIQKKLAGGEIPTTLPQSLIPPFMRAHAPAAPVQSPFMPATQAHPPPPQEPMRDLFNFDDEPPPTSMSPPLAPQATGGNTLSAQPTGTRQPSGMFTVPGATSAFMSPAPTQDPFGSSAASQPGKDLLDDDEEIQDQKAQQVQNQSVEIRNVQNQVESTTRSLDNTKNERVNLETTLADQAAQLSALQTQLSLAKAAYETETKLLSTLRERYMAQTAEIQKTREELIHAESDLSGMKVEKAEVEGSFLRDKEEARALHRKMIEAGHETEIIKAEIEKAKKEAKQQKGLLAIAKKQLGTKEADRAKAQKELDEAGAEVAAITREKEEAEAGIESTANGAPFALPERAMSSDSLAFAASHVLPVSPDPTSPVPMSGSPAPSVKSNNPFERLAMSPGSRSQSPFAIPSARSPPPASASPLADVASADQPAPVPAGDPFGFSAAFETPEPSESQATPKPVPADIIVPNGNRLSVDHASEFFTTPPSTAKRTPSPSPDRLQGPSAASGSPEATTPQPHSPAENVSVLPGAFPDGPDTTSGDADLSAGDSDSSDEDEAKAGEMKPAADATPATNGHANAEASNAPSFDDIFAPSQPASGVLDAFGAPLQTTASPFEAPAENLFGSAPSSAVSQDVSGVSAFDEAMGKVSPSGASPAPQFSFDSAFDDNFDFATAQATDNNPFPASSPVPASAPVSAFPAVGSTPPATEPAKSSNDFDAIFGSGEANTLVTPRPPKASALRPASSFMPDGNGSPDAPAQRPMTSFFATPQATNGADEGRNGNTSFDEAFSGFESGPSLKLDSQPAEMAARRSSETMGSPRNIPTQPSSPRGSEMSASRGKRATSPPPRVGSPRSTGRPSTSSSSKDGQEAKPQPTPRHSKLSKKKHSAPPPETMPTHLSPAIEEPRNVTPGNEDDVEPVKQLTSMGFSRTQAVNALETHGYDVPRALNSLLGAP</sequence>
<feature type="compositionally biased region" description="Polar residues" evidence="2">
    <location>
        <begin position="863"/>
        <end position="875"/>
    </location>
</feature>
<name>A0A550C3L3_9AGAR</name>
<dbReference type="SMART" id="SM00027">
    <property type="entry name" value="EH"/>
    <property type="match status" value="3"/>
</dbReference>
<feature type="domain" description="EH" evidence="4">
    <location>
        <begin position="132"/>
        <end position="217"/>
    </location>
</feature>
<feature type="compositionally biased region" description="Low complexity" evidence="2">
    <location>
        <begin position="778"/>
        <end position="787"/>
    </location>
</feature>
<accession>A0A550C3L3</accession>
<evidence type="ECO:0000256" key="1">
    <source>
        <dbReference type="SAM" id="Coils"/>
    </source>
</evidence>
<feature type="domain" description="UBA" evidence="3">
    <location>
        <begin position="1270"/>
        <end position="1310"/>
    </location>
</feature>
<dbReference type="SUPFAM" id="SSF47473">
    <property type="entry name" value="EF-hand"/>
    <property type="match status" value="3"/>
</dbReference>
<dbReference type="PROSITE" id="PS50030">
    <property type="entry name" value="UBA"/>
    <property type="match status" value="1"/>
</dbReference>
<feature type="coiled-coil region" evidence="1">
    <location>
        <begin position="639"/>
        <end position="694"/>
    </location>
</feature>
<dbReference type="SMART" id="SM00165">
    <property type="entry name" value="UBA"/>
    <property type="match status" value="1"/>
</dbReference>
<feature type="coiled-coil region" evidence="1">
    <location>
        <begin position="513"/>
        <end position="589"/>
    </location>
</feature>
<feature type="region of interest" description="Disordered" evidence="2">
    <location>
        <begin position="1030"/>
        <end position="1275"/>
    </location>
</feature>
<gene>
    <name evidence="6" type="ORF">BD626DRAFT_550246</name>
</gene>
<dbReference type="GO" id="GO:0005509">
    <property type="term" value="F:calcium ion binding"/>
    <property type="evidence" value="ECO:0007669"/>
    <property type="project" value="InterPro"/>
</dbReference>
<feature type="compositionally biased region" description="Polar residues" evidence="2">
    <location>
        <begin position="840"/>
        <end position="852"/>
    </location>
</feature>
<dbReference type="PROSITE" id="PS50031">
    <property type="entry name" value="EH"/>
    <property type="match status" value="3"/>
</dbReference>
<proteinExistence type="predicted"/>
<dbReference type="Pfam" id="PF12763">
    <property type="entry name" value="EH"/>
    <property type="match status" value="3"/>
</dbReference>
<evidence type="ECO:0000256" key="2">
    <source>
        <dbReference type="SAM" id="MobiDB-lite"/>
    </source>
</evidence>
<dbReference type="Gene3D" id="1.10.238.10">
    <property type="entry name" value="EF-hand"/>
    <property type="match status" value="3"/>
</dbReference>
<dbReference type="CDD" id="cd00052">
    <property type="entry name" value="EH"/>
    <property type="match status" value="3"/>
</dbReference>
<feature type="compositionally biased region" description="Low complexity" evidence="2">
    <location>
        <begin position="1030"/>
        <end position="1058"/>
    </location>
</feature>
<keyword evidence="7" id="KW-1185">Reference proteome</keyword>
<evidence type="ECO:0000259" key="5">
    <source>
        <dbReference type="PROSITE" id="PS50222"/>
    </source>
</evidence>
<dbReference type="OrthoDB" id="524326at2759"/>
<dbReference type="PANTHER" id="PTHR11216">
    <property type="entry name" value="EH DOMAIN"/>
    <property type="match status" value="1"/>
</dbReference>
<feature type="compositionally biased region" description="Polar residues" evidence="2">
    <location>
        <begin position="1171"/>
        <end position="1187"/>
    </location>
</feature>
<dbReference type="SUPFAM" id="SSF46934">
    <property type="entry name" value="UBA-like"/>
    <property type="match status" value="1"/>
</dbReference>
<dbReference type="InterPro" id="IPR015940">
    <property type="entry name" value="UBA"/>
</dbReference>
<reference evidence="6 7" key="1">
    <citation type="journal article" date="2019" name="New Phytol.">
        <title>Comparative genomics reveals unique wood-decay strategies and fruiting body development in the Schizophyllaceae.</title>
        <authorList>
            <person name="Almasi E."/>
            <person name="Sahu N."/>
            <person name="Krizsan K."/>
            <person name="Balint B."/>
            <person name="Kovacs G.M."/>
            <person name="Kiss B."/>
            <person name="Cseklye J."/>
            <person name="Drula E."/>
            <person name="Henrissat B."/>
            <person name="Nagy I."/>
            <person name="Chovatia M."/>
            <person name="Adam C."/>
            <person name="LaButti K."/>
            <person name="Lipzen A."/>
            <person name="Riley R."/>
            <person name="Grigoriev I.V."/>
            <person name="Nagy L.G."/>
        </authorList>
    </citation>
    <scope>NUCLEOTIDE SEQUENCE [LARGE SCALE GENOMIC DNA]</scope>
    <source>
        <strain evidence="6 7">NL-1724</strain>
    </source>
</reference>
<feature type="region of interest" description="Disordered" evidence="2">
    <location>
        <begin position="400"/>
        <end position="491"/>
    </location>
</feature>
<feature type="compositionally biased region" description="Basic residues" evidence="2">
    <location>
        <begin position="1234"/>
        <end position="1244"/>
    </location>
</feature>
<feature type="domain" description="EH" evidence="4">
    <location>
        <begin position="11"/>
        <end position="97"/>
    </location>
</feature>
<dbReference type="Proteomes" id="UP000320762">
    <property type="component" value="Unassembled WGS sequence"/>
</dbReference>
<feature type="region of interest" description="Disordered" evidence="2">
    <location>
        <begin position="724"/>
        <end position="955"/>
    </location>
</feature>
<dbReference type="GO" id="GO:0005737">
    <property type="term" value="C:cytoplasm"/>
    <property type="evidence" value="ECO:0007669"/>
    <property type="project" value="TreeGrafter"/>
</dbReference>
<dbReference type="Gene3D" id="1.10.8.10">
    <property type="entry name" value="DNA helicase RuvA subunit, C-terminal domain"/>
    <property type="match status" value="1"/>
</dbReference>
<dbReference type="CDD" id="cd14270">
    <property type="entry name" value="UBA"/>
    <property type="match status" value="1"/>
</dbReference>
<feature type="compositionally biased region" description="Polar residues" evidence="2">
    <location>
        <begin position="929"/>
        <end position="943"/>
    </location>
</feature>
<dbReference type="STRING" id="97359.A0A550C3L3"/>